<gene>
    <name evidence="11" type="ORF">ER308_19935</name>
</gene>
<dbReference type="RefSeq" id="WP_131156603.1">
    <property type="nucleotide sequence ID" value="NZ_CP036402.1"/>
</dbReference>
<dbReference type="PANTHER" id="PTHR11963:SF23">
    <property type="entry name" value="CYTOSOL AMINOPEPTIDASE"/>
    <property type="match status" value="1"/>
</dbReference>
<dbReference type="GO" id="GO:0030145">
    <property type="term" value="F:manganese ion binding"/>
    <property type="evidence" value="ECO:0007669"/>
    <property type="project" value="InterPro"/>
</dbReference>
<feature type="domain" description="Peptidase M17 leucyl aminopeptidase N-terminal" evidence="10">
    <location>
        <begin position="20"/>
        <end position="143"/>
    </location>
</feature>
<dbReference type="Gene3D" id="3.40.220.10">
    <property type="entry name" value="Leucine Aminopeptidase, subunit E, domain 1"/>
    <property type="match status" value="1"/>
</dbReference>
<evidence type="ECO:0000256" key="8">
    <source>
        <dbReference type="ARBA" id="ARBA00050061"/>
    </source>
</evidence>
<keyword evidence="4" id="KW-0378">Hydrolase</keyword>
<dbReference type="Pfam" id="PF00883">
    <property type="entry name" value="Peptidase_M17"/>
    <property type="match status" value="1"/>
</dbReference>
<name>A0A411YKA0_9ACTN</name>
<dbReference type="GO" id="GO:0006508">
    <property type="term" value="P:proteolysis"/>
    <property type="evidence" value="ECO:0007669"/>
    <property type="project" value="UniProtKB-KW"/>
</dbReference>
<dbReference type="CDD" id="cd00433">
    <property type="entry name" value="Peptidase_M17"/>
    <property type="match status" value="1"/>
</dbReference>
<dbReference type="PANTHER" id="PTHR11963">
    <property type="entry name" value="LEUCINE AMINOPEPTIDASE-RELATED"/>
    <property type="match status" value="1"/>
</dbReference>
<dbReference type="KEGG" id="erz:ER308_19935"/>
<dbReference type="EMBL" id="CP036402">
    <property type="protein sequence ID" value="QBI21611.1"/>
    <property type="molecule type" value="Genomic_DNA"/>
</dbReference>
<evidence type="ECO:0000256" key="2">
    <source>
        <dbReference type="ARBA" id="ARBA00022438"/>
    </source>
</evidence>
<comment type="similarity">
    <text evidence="1">Belongs to the peptidase M17 family.</text>
</comment>
<evidence type="ECO:0000256" key="7">
    <source>
        <dbReference type="ARBA" id="ARBA00050021"/>
    </source>
</evidence>
<dbReference type="InterPro" id="IPR008283">
    <property type="entry name" value="Peptidase_M17_N"/>
</dbReference>
<keyword evidence="12" id="KW-1185">Reference proteome</keyword>
<evidence type="ECO:0000259" key="10">
    <source>
        <dbReference type="Pfam" id="PF02789"/>
    </source>
</evidence>
<protein>
    <recommendedName>
        <fullName evidence="7">Probable cytosol aminopeptidase</fullName>
    </recommendedName>
    <alternativeName>
        <fullName evidence="8">Leucine aminopeptidase</fullName>
    </alternativeName>
    <alternativeName>
        <fullName evidence="5">Leucyl aminopeptidase</fullName>
    </alternativeName>
</protein>
<dbReference type="Gene3D" id="3.40.630.10">
    <property type="entry name" value="Zn peptidases"/>
    <property type="match status" value="1"/>
</dbReference>
<dbReference type="GO" id="GO:0005737">
    <property type="term" value="C:cytoplasm"/>
    <property type="evidence" value="ECO:0007669"/>
    <property type="project" value="InterPro"/>
</dbReference>
<dbReference type="AlphaFoldDB" id="A0A411YKA0"/>
<dbReference type="Proteomes" id="UP000291469">
    <property type="component" value="Chromosome"/>
</dbReference>
<dbReference type="InterPro" id="IPR043472">
    <property type="entry name" value="Macro_dom-like"/>
</dbReference>
<dbReference type="PRINTS" id="PR00481">
    <property type="entry name" value="LAMNOPPTDASE"/>
</dbReference>
<keyword evidence="2 11" id="KW-0031">Aminopeptidase</keyword>
<evidence type="ECO:0000256" key="1">
    <source>
        <dbReference type="ARBA" id="ARBA00009528"/>
    </source>
</evidence>
<evidence type="ECO:0000256" key="4">
    <source>
        <dbReference type="ARBA" id="ARBA00022801"/>
    </source>
</evidence>
<evidence type="ECO:0000256" key="6">
    <source>
        <dbReference type="ARBA" id="ARBA00049972"/>
    </source>
</evidence>
<keyword evidence="3" id="KW-0645">Protease</keyword>
<evidence type="ECO:0000313" key="12">
    <source>
        <dbReference type="Proteomes" id="UP000291469"/>
    </source>
</evidence>
<dbReference type="OrthoDB" id="9809354at2"/>
<dbReference type="GO" id="GO:0070006">
    <property type="term" value="F:metalloaminopeptidase activity"/>
    <property type="evidence" value="ECO:0007669"/>
    <property type="project" value="InterPro"/>
</dbReference>
<dbReference type="Pfam" id="PF02789">
    <property type="entry name" value="Peptidase_M17_N"/>
    <property type="match status" value="1"/>
</dbReference>
<dbReference type="InterPro" id="IPR011356">
    <property type="entry name" value="Leucine_aapep/pepB"/>
</dbReference>
<sequence length="492" mass="50297">MPTVRAVATRPLESGADLLVVPVFKGGIEGPGAVETLSALGLDRVPVTAGFRGDVGQTLELAGAGAAIGTVLLVGLGRMDTTDAEQLRRASALSAGAAVRLGASRRTAVATTLAQVHPAAPSVAAVAEGFLLGAHREERFRSDGRSPPASLDILVPSSLLPTAAAATERATRAAEATVDARRLVDLPPDRGRPFELAGAIAELASSSCTVEIHGQQWLARHGCGGMLGVARGSRAGPRLVELRYVPSDPLGRVTLTGKGLTFDSGGLSLKTPEQMRGMKADMAGAASIAAACAALRDAGARVEVRALLGLVENMPGGSALCPGDVVRITDGTTVEVRDTDAAGPLVLADLLALGARQQTDALVDVATLTSSAVTALGRYAGALLGDDEPADALTHAARNAGEDVWRLPLWGDLEHRLDSEVADCNNSGDGAGAGAITAALFLRRFVGGTPWAHLDITGPAFLDRDTARGYLPAGATGFGTRTLLSWLSGQPH</sequence>
<evidence type="ECO:0000259" key="9">
    <source>
        <dbReference type="Pfam" id="PF00883"/>
    </source>
</evidence>
<reference evidence="11 12" key="1">
    <citation type="submission" date="2019-01" db="EMBL/GenBank/DDBJ databases">
        <title>Egibacter rhizosphaerae EGI 80759T.</title>
        <authorList>
            <person name="Chen D.-D."/>
            <person name="Tian Y."/>
            <person name="Jiao J.-Y."/>
            <person name="Zhang X.-T."/>
            <person name="Zhang Y.-G."/>
            <person name="Zhang Y."/>
            <person name="Xiao M."/>
            <person name="Shu W.-S."/>
            <person name="Li W.-J."/>
        </authorList>
    </citation>
    <scope>NUCLEOTIDE SEQUENCE [LARGE SCALE GENOMIC DNA]</scope>
    <source>
        <strain evidence="11 12">EGI 80759</strain>
    </source>
</reference>
<dbReference type="SUPFAM" id="SSF52949">
    <property type="entry name" value="Macro domain-like"/>
    <property type="match status" value="1"/>
</dbReference>
<evidence type="ECO:0000256" key="3">
    <source>
        <dbReference type="ARBA" id="ARBA00022670"/>
    </source>
</evidence>
<evidence type="ECO:0000256" key="5">
    <source>
        <dbReference type="ARBA" id="ARBA00033172"/>
    </source>
</evidence>
<organism evidence="11 12">
    <name type="scientific">Egibacter rhizosphaerae</name>
    <dbReference type="NCBI Taxonomy" id="1670831"/>
    <lineage>
        <taxon>Bacteria</taxon>
        <taxon>Bacillati</taxon>
        <taxon>Actinomycetota</taxon>
        <taxon>Nitriliruptoria</taxon>
        <taxon>Egibacterales</taxon>
        <taxon>Egibacteraceae</taxon>
        <taxon>Egibacter</taxon>
    </lineage>
</organism>
<evidence type="ECO:0000313" key="11">
    <source>
        <dbReference type="EMBL" id="QBI21611.1"/>
    </source>
</evidence>
<comment type="function">
    <text evidence="6">Presumably involved in the processing and regular turnover of intracellular proteins. Catalyzes the removal of unsubstituted N-terminal amino acids from various peptides.</text>
</comment>
<dbReference type="InterPro" id="IPR000819">
    <property type="entry name" value="Peptidase_M17_C"/>
</dbReference>
<proteinExistence type="inferred from homology"/>
<feature type="domain" description="Cytosol aminopeptidase" evidence="9">
    <location>
        <begin position="180"/>
        <end position="483"/>
    </location>
</feature>
<dbReference type="SUPFAM" id="SSF53187">
    <property type="entry name" value="Zn-dependent exopeptidases"/>
    <property type="match status" value="1"/>
</dbReference>
<accession>A0A411YKA0</accession>